<dbReference type="Proteomes" id="UP000298112">
    <property type="component" value="Unassembled WGS sequence"/>
</dbReference>
<name>A0ABY2NSS4_9LEPT</name>
<dbReference type="Pfam" id="PF12686">
    <property type="entry name" value="DUF3800"/>
    <property type="match status" value="1"/>
</dbReference>
<keyword evidence="2" id="KW-1185">Reference proteome</keyword>
<comment type="caution">
    <text evidence="1">The sequence shown here is derived from an EMBL/GenBank/DDBJ whole genome shotgun (WGS) entry which is preliminary data.</text>
</comment>
<dbReference type="RefSeq" id="WP_135657322.1">
    <property type="nucleotide sequence ID" value="NZ_RQHF01000011.1"/>
</dbReference>
<reference evidence="2" key="1">
    <citation type="journal article" date="2019" name="PLoS Negl. Trop. Dis.">
        <title>Revisiting the worldwide diversity of Leptospira species in the environment.</title>
        <authorList>
            <person name="Vincent A.T."/>
            <person name="Schiettekatte O."/>
            <person name="Bourhy P."/>
            <person name="Veyrier F.J."/>
            <person name="Picardeau M."/>
        </authorList>
    </citation>
    <scope>NUCLEOTIDE SEQUENCE [LARGE SCALE GENOMIC DNA]</scope>
    <source>
        <strain evidence="2">201601955</strain>
    </source>
</reference>
<dbReference type="InterPro" id="IPR024524">
    <property type="entry name" value="DUF3800"/>
</dbReference>
<accession>A0ABY2NSS4</accession>
<evidence type="ECO:0000313" key="2">
    <source>
        <dbReference type="Proteomes" id="UP000298112"/>
    </source>
</evidence>
<protein>
    <submittedName>
        <fullName evidence="1">DUF3800 domain-containing protein</fullName>
    </submittedName>
</protein>
<gene>
    <name evidence="1" type="ORF">EHQ95_04280</name>
</gene>
<evidence type="ECO:0000313" key="1">
    <source>
        <dbReference type="EMBL" id="TGM60065.1"/>
    </source>
</evidence>
<proteinExistence type="predicted"/>
<sequence>MKKYLYLDESGNSGLHFSKEGVSKYFVVAGILFEESNSDNLINLSRLISKKYFSNSEIKSSNIGNDIKRRKEILNEIIKGDFHIYAIIFNKQSIFKNGLKYKRSFYKYLNKIAYKTMYDLIPSLSIRADEHGSKEFMESFSLYISKNFKTSHLFSKSDFKFENSKSNPITQIADFVAGTIAKHYENELDPKEILFPIINSNKLLPIQFWPKQEYGNTKQSEDERLFPYTDLDNIIFDISQRSSKVFIDENSSSKNEEILLQVETCKIFLFNSTYGNRGKYIPTTVIVNQLNIDKKRITEKQFGRTVIGPLRDSNVFITSNTNGYKLITSEADLREFIKYFDHFIKPMIKRIKKYRETILIASQNQIDFLDSKDYDYLKIIMENV</sequence>
<organism evidence="1 2">
    <name type="scientific">Leptospira vanthielii</name>
    <dbReference type="NCBI Taxonomy" id="293085"/>
    <lineage>
        <taxon>Bacteria</taxon>
        <taxon>Pseudomonadati</taxon>
        <taxon>Spirochaetota</taxon>
        <taxon>Spirochaetia</taxon>
        <taxon>Leptospirales</taxon>
        <taxon>Leptospiraceae</taxon>
        <taxon>Leptospira</taxon>
    </lineage>
</organism>
<dbReference type="EMBL" id="RQHF01000011">
    <property type="protein sequence ID" value="TGM60065.1"/>
    <property type="molecule type" value="Genomic_DNA"/>
</dbReference>